<comment type="caution">
    <text evidence="3">The sequence shown here is derived from an EMBL/GenBank/DDBJ whole genome shotgun (WGS) entry which is preliminary data.</text>
</comment>
<feature type="transmembrane region" description="Helical" evidence="2">
    <location>
        <begin position="12"/>
        <end position="33"/>
    </location>
</feature>
<dbReference type="Pfam" id="PF19721">
    <property type="entry name" value="DUF6215"/>
    <property type="match status" value="1"/>
</dbReference>
<feature type="region of interest" description="Disordered" evidence="1">
    <location>
        <begin position="173"/>
        <end position="201"/>
    </location>
</feature>
<keyword evidence="2" id="KW-1133">Transmembrane helix</keyword>
<accession>A0ABT3V6Q5</accession>
<keyword evidence="4" id="KW-1185">Reference proteome</keyword>
<protein>
    <submittedName>
        <fullName evidence="3">DUF6215 domain-containing protein</fullName>
    </submittedName>
</protein>
<proteinExistence type="predicted"/>
<feature type="region of interest" description="Disordered" evidence="1">
    <location>
        <begin position="217"/>
        <end position="241"/>
    </location>
</feature>
<dbReference type="EMBL" id="JAIFZO010000002">
    <property type="protein sequence ID" value="MCX4235677.1"/>
    <property type="molecule type" value="Genomic_DNA"/>
</dbReference>
<feature type="compositionally biased region" description="Low complexity" evidence="1">
    <location>
        <begin position="224"/>
        <end position="235"/>
    </location>
</feature>
<feature type="region of interest" description="Disordered" evidence="1">
    <location>
        <begin position="66"/>
        <end position="143"/>
    </location>
</feature>
<sequence>MLGFLIRLLPFWVREPLLIVIGSVFGVRIMYLAAHDRDWVAAGIGAAFLVLAAVSVHTVIRALRAQRSPRRNPSPTASASASAGAGAGESRDGVAVGPVTQAQTQPPPQQQQQQQQQQLPHHAPPHAVTAPPSPRTPEKEPNAWGQAAAAVGLFGALAVALWALPRYMPADDNAPPPPTCSDESSREALPKAYEDSSRPVTGEELCEALNRPDLAELLGTPGETATSVSSSNNTAPLTDEKVAQPEATVAFDTYTVNVSATYNKLSIDQYVKLMEFGDETDVRAVTVAGRPAVLASAHTMKFEIDLGGSASGGPVEEGPLARSVTVALDRDDRGGSCDISVWSTSGTLPNDSALLDIAEKVLPELPARS</sequence>
<evidence type="ECO:0000256" key="2">
    <source>
        <dbReference type="SAM" id="Phobius"/>
    </source>
</evidence>
<reference evidence="3" key="1">
    <citation type="journal article" date="2022" name="bioRxiv">
        <title>Discovery and biosynthetic assessment of Streptomyces ortus sp nov. isolated from a deep-sea sponge.</title>
        <authorList>
            <person name="Williams S.E."/>
        </authorList>
    </citation>
    <scope>NUCLEOTIDE SEQUENCE</scope>
    <source>
        <strain evidence="3">A15ISP2-DRY2</strain>
    </source>
</reference>
<feature type="compositionally biased region" description="Basic and acidic residues" evidence="1">
    <location>
        <begin position="183"/>
        <end position="197"/>
    </location>
</feature>
<dbReference type="Proteomes" id="UP001165590">
    <property type="component" value="Unassembled WGS sequence"/>
</dbReference>
<evidence type="ECO:0000256" key="1">
    <source>
        <dbReference type="SAM" id="MobiDB-lite"/>
    </source>
</evidence>
<keyword evidence="2" id="KW-0472">Membrane</keyword>
<name>A0ABT3V6Q5_9ACTN</name>
<gene>
    <name evidence="3" type="ORF">K3769_23455</name>
</gene>
<evidence type="ECO:0000313" key="3">
    <source>
        <dbReference type="EMBL" id="MCX4235677.1"/>
    </source>
</evidence>
<organism evidence="3 4">
    <name type="scientific">Streptomyces ortus</name>
    <dbReference type="NCBI Taxonomy" id="2867268"/>
    <lineage>
        <taxon>Bacteria</taxon>
        <taxon>Bacillati</taxon>
        <taxon>Actinomycetota</taxon>
        <taxon>Actinomycetes</taxon>
        <taxon>Kitasatosporales</taxon>
        <taxon>Streptomycetaceae</taxon>
        <taxon>Streptomyces</taxon>
    </lineage>
</organism>
<feature type="compositionally biased region" description="Low complexity" evidence="1">
    <location>
        <begin position="110"/>
        <end position="130"/>
    </location>
</feature>
<keyword evidence="2" id="KW-0812">Transmembrane</keyword>
<dbReference type="InterPro" id="IPR046187">
    <property type="entry name" value="DUF6215"/>
</dbReference>
<feature type="transmembrane region" description="Helical" evidence="2">
    <location>
        <begin position="39"/>
        <end position="60"/>
    </location>
</feature>
<evidence type="ECO:0000313" key="4">
    <source>
        <dbReference type="Proteomes" id="UP001165590"/>
    </source>
</evidence>